<dbReference type="EMBL" id="JAROBZ020000001">
    <property type="protein sequence ID" value="MFB3168481.1"/>
    <property type="molecule type" value="Genomic_DNA"/>
</dbReference>
<keyword evidence="1" id="KW-0378">Hydrolase</keyword>
<sequence>MSRVILQPTGNKDAREHYFDTLLRPVDILRIKPFVSQDEFNHLTELYPNGLVPTWGVTAGVKDVNAKKWSNIQPADVTFFSANKVLYSYGFVTFKIHNKPLAQHLWDFNSKGETWEYIYFLDELREHDIPVSLFNKIVGYSEKYLVQGFTVLDEEKSSALLGYFDLESETAIQPVSDDEYRAIVESFDLAALDIEGKSKIRAEQGFLRKTLFGNRTIGTCGICGKEYPISFLVAAHIKKRSFCTNEEKLDYKNIVMPMCKFGCDDLFEKGYITVNNGKVIVNNKMITAPLNSYLNIIEGRECEYWNKSTNKYFEWHRNHHTMSNV</sequence>
<dbReference type="Proteomes" id="UP001241748">
    <property type="component" value="Unassembled WGS sequence"/>
</dbReference>
<evidence type="ECO:0000313" key="1">
    <source>
        <dbReference type="EMBL" id="MFB3168481.1"/>
    </source>
</evidence>
<comment type="caution">
    <text evidence="1">The sequence shown here is derived from an EMBL/GenBank/DDBJ whole genome shotgun (WGS) entry which is preliminary data.</text>
</comment>
<gene>
    <name evidence="1" type="ORF">P5G62_015290</name>
</gene>
<proteinExistence type="predicted"/>
<dbReference type="GO" id="GO:0004519">
    <property type="term" value="F:endonuclease activity"/>
    <property type="evidence" value="ECO:0007669"/>
    <property type="project" value="UniProtKB-KW"/>
</dbReference>
<protein>
    <submittedName>
        <fullName evidence="1">HNH endonuclease</fullName>
    </submittedName>
</protein>
<reference evidence="1 2" key="1">
    <citation type="submission" date="2024-05" db="EMBL/GenBank/DDBJ databases">
        <authorList>
            <person name="Venkateswaran K."/>
        </authorList>
    </citation>
    <scope>NUCLEOTIDE SEQUENCE [LARGE SCALE GENOMIC DNA]</scope>
    <source>
        <strain evidence="1 2">179-C4-2-HS</strain>
    </source>
</reference>
<organism evidence="1 2">
    <name type="scientific">Neobacillus driksii</name>
    <dbReference type="NCBI Taxonomy" id="3035913"/>
    <lineage>
        <taxon>Bacteria</taxon>
        <taxon>Bacillati</taxon>
        <taxon>Bacillota</taxon>
        <taxon>Bacilli</taxon>
        <taxon>Bacillales</taxon>
        <taxon>Bacillaceae</taxon>
        <taxon>Neobacillus</taxon>
    </lineage>
</organism>
<keyword evidence="1" id="KW-0540">Nuclease</keyword>
<dbReference type="RefSeq" id="WP_306072961.1">
    <property type="nucleotide sequence ID" value="NZ_JAROBZ020000001.1"/>
</dbReference>
<accession>A0ABV4YUF2</accession>
<name>A0ABV4YUF2_9BACI</name>
<keyword evidence="1" id="KW-0255">Endonuclease</keyword>
<evidence type="ECO:0000313" key="2">
    <source>
        <dbReference type="Proteomes" id="UP001241748"/>
    </source>
</evidence>
<keyword evidence="2" id="KW-1185">Reference proteome</keyword>